<reference evidence="2 3" key="1">
    <citation type="journal article" date="2009" name="Stand. Genomic Sci.">
        <title>Complete genome sequence of Jonesia denitrificans type strain (Prevot 55134).</title>
        <authorList>
            <person name="Pukall R."/>
            <person name="Gehrich-Schroter G."/>
            <person name="Lapidus A."/>
            <person name="Nolan M."/>
            <person name="Glavina Del Rio T."/>
            <person name="Lucas S."/>
            <person name="Chen F."/>
            <person name="Tice H."/>
            <person name="Pitluck S."/>
            <person name="Cheng J.F."/>
            <person name="Copeland A."/>
            <person name="Saunders E."/>
            <person name="Brettin T."/>
            <person name="Detter J.C."/>
            <person name="Bruce D."/>
            <person name="Goodwin L."/>
            <person name="Pati A."/>
            <person name="Ivanova N."/>
            <person name="Mavromatis K."/>
            <person name="Ovchinnikova G."/>
            <person name="Chen A."/>
            <person name="Palaniappan K."/>
            <person name="Land M."/>
            <person name="Hauser L."/>
            <person name="Chang Y.J."/>
            <person name="Jeffries C.D."/>
            <person name="Chain P."/>
            <person name="Goker M."/>
            <person name="Bristow J."/>
            <person name="Eisen J.A."/>
            <person name="Markowitz V."/>
            <person name="Hugenholtz P."/>
            <person name="Kyrpides N.C."/>
            <person name="Klenk H.P."/>
            <person name="Han C."/>
        </authorList>
    </citation>
    <scope>NUCLEOTIDE SEQUENCE [LARGE SCALE GENOMIC DNA]</scope>
    <source>
        <strain evidence="3">ATCC 14870 / DSM 20603 / BCRC 15368 / CIP 55.134 / JCM 11481 / NBRC 15587 / NCTC 10816 / Prevot 55134</strain>
    </source>
</reference>
<feature type="transmembrane region" description="Helical" evidence="1">
    <location>
        <begin position="6"/>
        <end position="29"/>
    </location>
</feature>
<dbReference type="RefSeq" id="WP_015772356.1">
    <property type="nucleotide sequence ID" value="NC_013174.1"/>
</dbReference>
<dbReference type="Proteomes" id="UP000000628">
    <property type="component" value="Chromosome"/>
</dbReference>
<dbReference type="AlphaFoldDB" id="C7R104"/>
<dbReference type="EMBL" id="CP001706">
    <property type="protein sequence ID" value="ACV09728.1"/>
    <property type="molecule type" value="Genomic_DNA"/>
</dbReference>
<protein>
    <submittedName>
        <fullName evidence="2">Uncharacterized protein</fullName>
    </submittedName>
</protein>
<dbReference type="HOGENOM" id="CLU_198248_2_0_11"/>
<dbReference type="STRING" id="471856.Jden_2091"/>
<name>C7R104_JONDD</name>
<sequence length="59" mass="6425">MNGFLVGVGALIPSIGVGILFFFAMRAVVRADRNERAQLAELDRAAEHHEENSPSKNSD</sequence>
<keyword evidence="1" id="KW-0472">Membrane</keyword>
<proteinExistence type="predicted"/>
<gene>
    <name evidence="2" type="ordered locus">Jden_2091</name>
</gene>
<keyword evidence="1" id="KW-0812">Transmembrane</keyword>
<keyword evidence="3" id="KW-1185">Reference proteome</keyword>
<evidence type="ECO:0000313" key="2">
    <source>
        <dbReference type="EMBL" id="ACV09728.1"/>
    </source>
</evidence>
<organism evidence="2 3">
    <name type="scientific">Jonesia denitrificans (strain ATCC 14870 / DSM 20603 / BCRC 15368 / CIP 55.134 / JCM 11481 / NBRC 15587 / NCTC 10816 / Prevot 55134)</name>
    <name type="common">Listeria denitrificans</name>
    <dbReference type="NCBI Taxonomy" id="471856"/>
    <lineage>
        <taxon>Bacteria</taxon>
        <taxon>Bacillati</taxon>
        <taxon>Actinomycetota</taxon>
        <taxon>Actinomycetes</taxon>
        <taxon>Micrococcales</taxon>
        <taxon>Jonesiaceae</taxon>
        <taxon>Jonesia</taxon>
    </lineage>
</organism>
<dbReference type="KEGG" id="jde:Jden_2091"/>
<keyword evidence="1" id="KW-1133">Transmembrane helix</keyword>
<evidence type="ECO:0000256" key="1">
    <source>
        <dbReference type="SAM" id="Phobius"/>
    </source>
</evidence>
<evidence type="ECO:0000313" key="3">
    <source>
        <dbReference type="Proteomes" id="UP000000628"/>
    </source>
</evidence>
<dbReference type="OrthoDB" id="4807612at2"/>
<accession>C7R104</accession>